<evidence type="ECO:0000256" key="4">
    <source>
        <dbReference type="SAM" id="SignalP"/>
    </source>
</evidence>
<dbReference type="InterPro" id="IPR000326">
    <property type="entry name" value="PAP2/HPO"/>
</dbReference>
<keyword evidence="4" id="KW-0732">Signal</keyword>
<dbReference type="SUPFAM" id="SSF48317">
    <property type="entry name" value="Acid phosphatase/Vanadium-dependent haloperoxidase"/>
    <property type="match status" value="1"/>
</dbReference>
<comment type="caution">
    <text evidence="6">The sequence shown here is derived from an EMBL/GenBank/DDBJ whole genome shotgun (WGS) entry which is preliminary data.</text>
</comment>
<dbReference type="Proteomes" id="UP000242258">
    <property type="component" value="Unassembled WGS sequence"/>
</dbReference>
<sequence>MPKFSCTTVLLSLLLMLSTNNVQASTTETTADVLRIAIPAAAWGLSQYYADDEGTKQFYYGFATNIAVTYGLKMAISKQRPNGEDDDAFPSGHASMAFQGAAFIQQRYGWKQGAAAYALATYVGYSRVKTDQHDSRDVLAGAAVGILSSYFFTTRYQGFAIQPYATSNMLGLNISKRW</sequence>
<proteinExistence type="predicted"/>
<dbReference type="STRING" id="1628148.BI198_02505"/>
<dbReference type="PANTHER" id="PTHR14969:SF13">
    <property type="entry name" value="AT30094P"/>
    <property type="match status" value="1"/>
</dbReference>
<name>A0A1E7Q3E1_9GAMM</name>
<dbReference type="InterPro" id="IPR036938">
    <property type="entry name" value="PAP2/HPO_sf"/>
</dbReference>
<dbReference type="AlphaFoldDB" id="A0A1E7Q3E1"/>
<dbReference type="RefSeq" id="WP_070048135.1">
    <property type="nucleotide sequence ID" value="NZ_CBCSDO010000001.1"/>
</dbReference>
<evidence type="ECO:0000313" key="6">
    <source>
        <dbReference type="EMBL" id="OEY68568.1"/>
    </source>
</evidence>
<feature type="signal peptide" evidence="4">
    <location>
        <begin position="1"/>
        <end position="24"/>
    </location>
</feature>
<evidence type="ECO:0000256" key="2">
    <source>
        <dbReference type="ARBA" id="ARBA00032707"/>
    </source>
</evidence>
<dbReference type="CDD" id="cd03394">
    <property type="entry name" value="PAP2_like_5"/>
    <property type="match status" value="1"/>
</dbReference>
<dbReference type="Gene3D" id="1.20.144.10">
    <property type="entry name" value="Phosphatidic acid phosphatase type 2/haloperoxidase"/>
    <property type="match status" value="1"/>
</dbReference>
<evidence type="ECO:0000256" key="3">
    <source>
        <dbReference type="ARBA" id="ARBA00047594"/>
    </source>
</evidence>
<evidence type="ECO:0000259" key="5">
    <source>
        <dbReference type="SMART" id="SM00014"/>
    </source>
</evidence>
<evidence type="ECO:0000256" key="1">
    <source>
        <dbReference type="ARBA" id="ARBA00012374"/>
    </source>
</evidence>
<dbReference type="Pfam" id="PF01569">
    <property type="entry name" value="PAP2"/>
    <property type="match status" value="1"/>
</dbReference>
<evidence type="ECO:0000313" key="7">
    <source>
        <dbReference type="Proteomes" id="UP000242258"/>
    </source>
</evidence>
<comment type="catalytic activity">
    <reaction evidence="3">
        <text>di-trans,octa-cis-undecaprenyl diphosphate + H2O = di-trans,octa-cis-undecaprenyl phosphate + phosphate + H(+)</text>
        <dbReference type="Rhea" id="RHEA:28094"/>
        <dbReference type="ChEBI" id="CHEBI:15377"/>
        <dbReference type="ChEBI" id="CHEBI:15378"/>
        <dbReference type="ChEBI" id="CHEBI:43474"/>
        <dbReference type="ChEBI" id="CHEBI:58405"/>
        <dbReference type="ChEBI" id="CHEBI:60392"/>
        <dbReference type="EC" id="3.6.1.27"/>
    </reaction>
</comment>
<feature type="domain" description="Phosphatidic acid phosphatase type 2/haloperoxidase" evidence="5">
    <location>
        <begin position="55"/>
        <end position="153"/>
    </location>
</feature>
<organism evidence="6 7">
    <name type="scientific">Rheinheimera salexigens</name>
    <dbReference type="NCBI Taxonomy" id="1628148"/>
    <lineage>
        <taxon>Bacteria</taxon>
        <taxon>Pseudomonadati</taxon>
        <taxon>Pseudomonadota</taxon>
        <taxon>Gammaproteobacteria</taxon>
        <taxon>Chromatiales</taxon>
        <taxon>Chromatiaceae</taxon>
        <taxon>Rheinheimera</taxon>
    </lineage>
</organism>
<feature type="chain" id="PRO_5009200391" description="undecaprenyl-diphosphate phosphatase" evidence="4">
    <location>
        <begin position="25"/>
        <end position="178"/>
    </location>
</feature>
<dbReference type="PANTHER" id="PTHR14969">
    <property type="entry name" value="SPHINGOSINE-1-PHOSPHATE PHOSPHOHYDROLASE"/>
    <property type="match status" value="1"/>
</dbReference>
<accession>A0A1E7Q3E1</accession>
<gene>
    <name evidence="6" type="ORF">BI198_02505</name>
</gene>
<dbReference type="EC" id="3.6.1.27" evidence="1"/>
<keyword evidence="7" id="KW-1185">Reference proteome</keyword>
<reference evidence="7" key="1">
    <citation type="submission" date="2016-09" db="EMBL/GenBank/DDBJ databases">
        <authorList>
            <person name="Wan X."/>
            <person name="Hou S."/>
        </authorList>
    </citation>
    <scope>NUCLEOTIDE SEQUENCE [LARGE SCALE GENOMIC DNA]</scope>
    <source>
        <strain evidence="7">KH87</strain>
    </source>
</reference>
<dbReference type="GO" id="GO:0050380">
    <property type="term" value="F:undecaprenyl-diphosphatase activity"/>
    <property type="evidence" value="ECO:0007669"/>
    <property type="project" value="UniProtKB-EC"/>
</dbReference>
<dbReference type="SMART" id="SM00014">
    <property type="entry name" value="acidPPc"/>
    <property type="match status" value="1"/>
</dbReference>
<dbReference type="EMBL" id="MKEK01000001">
    <property type="protein sequence ID" value="OEY68568.1"/>
    <property type="molecule type" value="Genomic_DNA"/>
</dbReference>
<protein>
    <recommendedName>
        <fullName evidence="1">undecaprenyl-diphosphate phosphatase</fullName>
        <ecNumber evidence="1">3.6.1.27</ecNumber>
    </recommendedName>
    <alternativeName>
        <fullName evidence="2">Undecaprenyl pyrophosphate phosphatase</fullName>
    </alternativeName>
</protein>